<dbReference type="InterPro" id="IPR001932">
    <property type="entry name" value="PPM-type_phosphatase-like_dom"/>
</dbReference>
<dbReference type="InterPro" id="IPR011006">
    <property type="entry name" value="CheY-like_superfamily"/>
</dbReference>
<dbReference type="GO" id="GO:0016791">
    <property type="term" value="F:phosphatase activity"/>
    <property type="evidence" value="ECO:0007669"/>
    <property type="project" value="TreeGrafter"/>
</dbReference>
<keyword evidence="2" id="KW-0597">Phosphoprotein</keyword>
<dbReference type="Pfam" id="PF00072">
    <property type="entry name" value="Response_reg"/>
    <property type="match status" value="1"/>
</dbReference>
<dbReference type="AlphaFoldDB" id="A0A831RJL8"/>
<feature type="domain" description="Response regulatory" evidence="3">
    <location>
        <begin position="22"/>
        <end position="138"/>
    </location>
</feature>
<protein>
    <submittedName>
        <fullName evidence="4">Response regulator</fullName>
    </submittedName>
</protein>
<dbReference type="PANTHER" id="PTHR43156">
    <property type="entry name" value="STAGE II SPORULATION PROTEIN E-RELATED"/>
    <property type="match status" value="1"/>
</dbReference>
<accession>A0A831RJL8</accession>
<dbReference type="Gene3D" id="3.30.565.10">
    <property type="entry name" value="Histidine kinase-like ATPase, C-terminal domain"/>
    <property type="match status" value="1"/>
</dbReference>
<name>A0A831RJL8_9GAMM</name>
<reference evidence="4" key="1">
    <citation type="journal article" date="2020" name="mSystems">
        <title>Genome- and Community-Level Interaction Insights into Carbon Utilization and Element Cycling Functions of Hydrothermarchaeota in Hydrothermal Sediment.</title>
        <authorList>
            <person name="Zhou Z."/>
            <person name="Liu Y."/>
            <person name="Xu W."/>
            <person name="Pan J."/>
            <person name="Luo Z.H."/>
            <person name="Li M."/>
        </authorList>
    </citation>
    <scope>NUCLEOTIDE SEQUENCE [LARGE SCALE GENOMIC DNA]</scope>
    <source>
        <strain evidence="4">HyVt-443</strain>
    </source>
</reference>
<feature type="modified residue" description="4-aspartylphosphate" evidence="2">
    <location>
        <position position="71"/>
    </location>
</feature>
<dbReference type="PANTHER" id="PTHR43156:SF2">
    <property type="entry name" value="STAGE II SPORULATION PROTEIN E"/>
    <property type="match status" value="1"/>
</dbReference>
<proteinExistence type="predicted"/>
<dbReference type="GO" id="GO:0000160">
    <property type="term" value="P:phosphorelay signal transduction system"/>
    <property type="evidence" value="ECO:0007669"/>
    <property type="project" value="InterPro"/>
</dbReference>
<dbReference type="InterPro" id="IPR036890">
    <property type="entry name" value="HATPase_C_sf"/>
</dbReference>
<dbReference type="SMART" id="SM00448">
    <property type="entry name" value="REC"/>
    <property type="match status" value="1"/>
</dbReference>
<keyword evidence="1" id="KW-0378">Hydrolase</keyword>
<dbReference type="InterPro" id="IPR003594">
    <property type="entry name" value="HATPase_dom"/>
</dbReference>
<dbReference type="Proteomes" id="UP000886251">
    <property type="component" value="Unassembled WGS sequence"/>
</dbReference>
<dbReference type="SUPFAM" id="SSF52172">
    <property type="entry name" value="CheY-like"/>
    <property type="match status" value="1"/>
</dbReference>
<dbReference type="SMART" id="SM00331">
    <property type="entry name" value="PP2C_SIG"/>
    <property type="match status" value="1"/>
</dbReference>
<evidence type="ECO:0000256" key="1">
    <source>
        <dbReference type="ARBA" id="ARBA00022801"/>
    </source>
</evidence>
<evidence type="ECO:0000313" key="4">
    <source>
        <dbReference type="EMBL" id="HEB95680.1"/>
    </source>
</evidence>
<dbReference type="InterPro" id="IPR036457">
    <property type="entry name" value="PPM-type-like_dom_sf"/>
</dbReference>
<organism evidence="4">
    <name type="scientific">Sedimenticola thiotaurini</name>
    <dbReference type="NCBI Taxonomy" id="1543721"/>
    <lineage>
        <taxon>Bacteria</taxon>
        <taxon>Pseudomonadati</taxon>
        <taxon>Pseudomonadota</taxon>
        <taxon>Gammaproteobacteria</taxon>
        <taxon>Chromatiales</taxon>
        <taxon>Sedimenticolaceae</taxon>
        <taxon>Sedimenticola</taxon>
    </lineage>
</organism>
<dbReference type="Gene3D" id="3.40.50.2300">
    <property type="match status" value="1"/>
</dbReference>
<dbReference type="Gene3D" id="3.60.40.10">
    <property type="entry name" value="PPM-type phosphatase domain"/>
    <property type="match status" value="1"/>
</dbReference>
<evidence type="ECO:0000256" key="2">
    <source>
        <dbReference type="PROSITE-ProRule" id="PRU00169"/>
    </source>
</evidence>
<dbReference type="Pfam" id="PF07228">
    <property type="entry name" value="SpoIIE"/>
    <property type="match status" value="1"/>
</dbReference>
<evidence type="ECO:0000259" key="3">
    <source>
        <dbReference type="PROSITE" id="PS50110"/>
    </source>
</evidence>
<dbReference type="EMBL" id="DRKP01000053">
    <property type="protein sequence ID" value="HEB95680.1"/>
    <property type="molecule type" value="Genomic_DNA"/>
</dbReference>
<dbReference type="InterPro" id="IPR001789">
    <property type="entry name" value="Sig_transdc_resp-reg_receiver"/>
</dbReference>
<comment type="caution">
    <text evidence="4">The sequence shown here is derived from an EMBL/GenBank/DDBJ whole genome shotgun (WGS) entry which is preliminary data.</text>
</comment>
<gene>
    <name evidence="4" type="ORF">ENI96_04525</name>
</gene>
<dbReference type="InterPro" id="IPR052016">
    <property type="entry name" value="Bact_Sigma-Reg"/>
</dbReference>
<dbReference type="PROSITE" id="PS50110">
    <property type="entry name" value="RESPONSE_REGULATORY"/>
    <property type="match status" value="1"/>
</dbReference>
<dbReference type="CDD" id="cd16936">
    <property type="entry name" value="HATPase_RsbW-like"/>
    <property type="match status" value="1"/>
</dbReference>
<dbReference type="SUPFAM" id="SSF55874">
    <property type="entry name" value="ATPase domain of HSP90 chaperone/DNA topoisomerase II/histidine kinase"/>
    <property type="match status" value="1"/>
</dbReference>
<dbReference type="Pfam" id="PF13581">
    <property type="entry name" value="HATPase_c_2"/>
    <property type="match status" value="1"/>
</dbReference>
<sequence>MSAVLAAETTTHPDRHQQLPQRALVVDDDPFCREILRDALRSTGYQVIEAANGSQAVELFLSERPDMLFIDTSMPVLGGREAVRRIRENSTSRFVPVIFLTDSSDEETLVRCIEAGGDDFITKPLSSRILLAKIHAMQRVQRLNDRLNTLYGQMKKDEELAESIFSRAVVAANVAMDRVQTLLQPADVFSGDVLLSAYAPSGDLNMILGDFTGHGLVAALGGLPASEVFRAMTGKGFAPEQILAGINRKLHELMPTGMFFAVQFISISHTLDQLVVCNCGMPDILLLDRNGVVKRRFASRGLPLSITTDVDFRDAIERCRIERGDRVMLISDGVVEARNPARDYFGQGRLQQALEEARGQDNAIGHIAERLAGFCQDAPQDDDISLVEVPCLPGILPHWDPHSLPEASTVREEMELDDAMEFSLTLTGKRLRDADPVPMVIGQLQEIEGHTNRRLLFTILTELYVNALDHGLLQLDSSLKSGPDGFSRYFEERERRLRQLQDGFISIRVRSRLSSHGGRVLIQVEDSGDGFDPSPYTAGATLNHDRPSGRGILLLQELCEEVRFEPPGNKVDVLFSWTRGDG</sequence>